<dbReference type="Pfam" id="PF01344">
    <property type="entry name" value="Kelch_1"/>
    <property type="match status" value="2"/>
</dbReference>
<organism evidence="3">
    <name type="scientific">Cladocopium goreaui</name>
    <dbReference type="NCBI Taxonomy" id="2562237"/>
    <lineage>
        <taxon>Eukaryota</taxon>
        <taxon>Sar</taxon>
        <taxon>Alveolata</taxon>
        <taxon>Dinophyceae</taxon>
        <taxon>Suessiales</taxon>
        <taxon>Symbiodiniaceae</taxon>
        <taxon>Cladocopium</taxon>
    </lineage>
</organism>
<dbReference type="Gene3D" id="2.120.10.80">
    <property type="entry name" value="Kelch-type beta propeller"/>
    <property type="match status" value="1"/>
</dbReference>
<protein>
    <submittedName>
        <fullName evidence="5">Kelch-like protein 20</fullName>
    </submittedName>
</protein>
<dbReference type="InterPro" id="IPR006652">
    <property type="entry name" value="Kelch_1"/>
</dbReference>
<evidence type="ECO:0000313" key="3">
    <source>
        <dbReference type="EMBL" id="CAI4007354.1"/>
    </source>
</evidence>
<name>A0A9P1DE57_9DINO</name>
<dbReference type="Proteomes" id="UP001152797">
    <property type="component" value="Unassembled WGS sequence"/>
</dbReference>
<comment type="caution">
    <text evidence="3">The sequence shown here is derived from an EMBL/GenBank/DDBJ whole genome shotgun (WGS) entry which is preliminary data.</text>
</comment>
<evidence type="ECO:0000313" key="5">
    <source>
        <dbReference type="EMBL" id="CAL4794666.1"/>
    </source>
</evidence>
<reference evidence="4" key="2">
    <citation type="submission" date="2024-04" db="EMBL/GenBank/DDBJ databases">
        <authorList>
            <person name="Chen Y."/>
            <person name="Shah S."/>
            <person name="Dougan E. K."/>
            <person name="Thang M."/>
            <person name="Chan C."/>
        </authorList>
    </citation>
    <scope>NUCLEOTIDE SEQUENCE [LARGE SCALE GENOMIC DNA]</scope>
</reference>
<dbReference type="EMBL" id="CAMXCT010004016">
    <property type="protein sequence ID" value="CAI4007354.1"/>
    <property type="molecule type" value="Genomic_DNA"/>
</dbReference>
<dbReference type="SUPFAM" id="SSF117281">
    <property type="entry name" value="Kelch motif"/>
    <property type="match status" value="1"/>
</dbReference>
<sequence length="311" mass="33156">MTCACTSSAEDSSLKGLIKRVQKLEAGFISMGQELSMLRQWASGNCNLDYFKDPCVVPRLDPVNKTDGEITDALGHALDPGLLLPMVQFSGLPCVFALERTSPQVFAALSRLIEPIKASFMKLYVCGGCQRSTSLVRGSTTVHPENMSNTVERLDLGRQIDSIALPNLWEAVAPMPEQRSDATIMVLRGYLYVCGGQDGSGVLTSAARFDPCGMEWEVLPSMAEGRREAAGAALNSCVYVCGGANTSSPLNSAERFNPLHNAWETLPPMLRQRSGAVSAVLGGYLCVAGGGDGQQPLSPGAQWIPVDPSGL</sequence>
<evidence type="ECO:0000313" key="4">
    <source>
        <dbReference type="EMBL" id="CAL1160729.1"/>
    </source>
</evidence>
<keyword evidence="6" id="KW-1185">Reference proteome</keyword>
<dbReference type="OrthoDB" id="45365at2759"/>
<dbReference type="EMBL" id="CAMXCT030004016">
    <property type="protein sequence ID" value="CAL4794666.1"/>
    <property type="molecule type" value="Genomic_DNA"/>
</dbReference>
<evidence type="ECO:0000313" key="6">
    <source>
        <dbReference type="Proteomes" id="UP001152797"/>
    </source>
</evidence>
<dbReference type="SMART" id="SM00612">
    <property type="entry name" value="Kelch"/>
    <property type="match status" value="3"/>
</dbReference>
<proteinExistence type="predicted"/>
<dbReference type="PANTHER" id="PTHR46344:SF27">
    <property type="entry name" value="KELCH REPEAT SUPERFAMILY PROTEIN"/>
    <property type="match status" value="1"/>
</dbReference>
<keyword evidence="2" id="KW-0677">Repeat</keyword>
<evidence type="ECO:0000256" key="1">
    <source>
        <dbReference type="ARBA" id="ARBA00022441"/>
    </source>
</evidence>
<gene>
    <name evidence="3" type="ORF">C1SCF055_LOCUS32918</name>
</gene>
<accession>A0A9P1DE57</accession>
<dbReference type="EMBL" id="CAMXCT020004016">
    <property type="protein sequence ID" value="CAL1160729.1"/>
    <property type="molecule type" value="Genomic_DNA"/>
</dbReference>
<dbReference type="PANTHER" id="PTHR46344">
    <property type="entry name" value="OS02G0202900 PROTEIN"/>
    <property type="match status" value="1"/>
</dbReference>
<dbReference type="InterPro" id="IPR015915">
    <property type="entry name" value="Kelch-typ_b-propeller"/>
</dbReference>
<reference evidence="3" key="1">
    <citation type="submission" date="2022-10" db="EMBL/GenBank/DDBJ databases">
        <authorList>
            <person name="Chen Y."/>
            <person name="Dougan E. K."/>
            <person name="Chan C."/>
            <person name="Rhodes N."/>
            <person name="Thang M."/>
        </authorList>
    </citation>
    <scope>NUCLEOTIDE SEQUENCE</scope>
</reference>
<keyword evidence="1" id="KW-0880">Kelch repeat</keyword>
<dbReference type="AlphaFoldDB" id="A0A9P1DE57"/>
<evidence type="ECO:0000256" key="2">
    <source>
        <dbReference type="ARBA" id="ARBA00022737"/>
    </source>
</evidence>